<sequence>MAAVYLANIFGNAAKNKPGAPEDRGREPDASPLIIITETGDLTVQAFMKSEYGHRYKNAMGYDVAGKLLASFKVDRLTLRRSSAKFHTMLDPDGIFPEAKASIIDLEYEHVKALELWFRHLHGCLVNDSFKIPIVELRAIIDCSQKQGFPLDKLNVWFEKWMINNGGEEFSRFSLANLRDLLFPCQEFNHAKAFAVATMKLAYDTPGHVHEEPPTKFPELHLEPRIITSINAARGSLKMKIHEYLYINREFLNASCRCRKDGLFEYETALDRTGVWPLEEVLHGKDAISLQDVLDGLVRFQYHPPNGHCHLCASDLTTTTVAAAIKNCTNNFDGLCLDCIDKPRRRDWDADHYKHRGYKSKNIRFDKGCRFPHGEPTWWFSWIARRQDGVAKEPEHTSKKRKADEMEADDE</sequence>
<organism evidence="2 3">
    <name type="scientific">Phialocephala subalpina</name>
    <dbReference type="NCBI Taxonomy" id="576137"/>
    <lineage>
        <taxon>Eukaryota</taxon>
        <taxon>Fungi</taxon>
        <taxon>Dikarya</taxon>
        <taxon>Ascomycota</taxon>
        <taxon>Pezizomycotina</taxon>
        <taxon>Leotiomycetes</taxon>
        <taxon>Helotiales</taxon>
        <taxon>Mollisiaceae</taxon>
        <taxon>Phialocephala</taxon>
        <taxon>Phialocephala fortinii species complex</taxon>
    </lineage>
</organism>
<feature type="region of interest" description="Disordered" evidence="1">
    <location>
        <begin position="389"/>
        <end position="411"/>
    </location>
</feature>
<evidence type="ECO:0000313" key="3">
    <source>
        <dbReference type="Proteomes" id="UP000184330"/>
    </source>
</evidence>
<protein>
    <submittedName>
        <fullName evidence="2">Uncharacterized protein</fullName>
    </submittedName>
</protein>
<dbReference type="STRING" id="576137.A0A1L7WWC3"/>
<evidence type="ECO:0000256" key="1">
    <source>
        <dbReference type="SAM" id="MobiDB-lite"/>
    </source>
</evidence>
<dbReference type="EMBL" id="FJOG01000009">
    <property type="protein sequence ID" value="CZR57053.1"/>
    <property type="molecule type" value="Genomic_DNA"/>
</dbReference>
<dbReference type="AlphaFoldDB" id="A0A1L7WWC3"/>
<reference evidence="2 3" key="1">
    <citation type="submission" date="2016-03" db="EMBL/GenBank/DDBJ databases">
        <authorList>
            <person name="Ploux O."/>
        </authorList>
    </citation>
    <scope>NUCLEOTIDE SEQUENCE [LARGE SCALE GENOMIC DNA]</scope>
    <source>
        <strain evidence="2 3">UAMH 11012</strain>
    </source>
</reference>
<evidence type="ECO:0000313" key="2">
    <source>
        <dbReference type="EMBL" id="CZR57053.1"/>
    </source>
</evidence>
<name>A0A1L7WWC3_9HELO</name>
<gene>
    <name evidence="2" type="ORF">PAC_06942</name>
</gene>
<dbReference type="Proteomes" id="UP000184330">
    <property type="component" value="Unassembled WGS sequence"/>
</dbReference>
<keyword evidence="3" id="KW-1185">Reference proteome</keyword>
<feature type="compositionally biased region" description="Basic and acidic residues" evidence="1">
    <location>
        <begin position="389"/>
        <end position="405"/>
    </location>
</feature>
<dbReference type="OrthoDB" id="268428at2759"/>
<accession>A0A1L7WWC3</accession>
<proteinExistence type="predicted"/>